<name>A0ABR1F2N9_9ASCO</name>
<dbReference type="PROSITE" id="PS50114">
    <property type="entry name" value="GATA_ZN_FINGER_2"/>
    <property type="match status" value="1"/>
</dbReference>
<sequence>MNPHPPHPHPSAFKSASLSGPSPAYEVTSTPSEPRRATLPSFDTMSVLAAAPMLTPLHAAPSWDKRPSDPAAWASTSVRGLSPYTASVLPPIHADDPPDDRHRLPSLLHNHIGQPALISPHDQQQQSQAHPQYHPQPPLQPQPARDKPQQPQPQQQHQQQQHQQQRDQAPVFPQSAAAAALPVALADAPSPHTHQSHSEAVAHAMAVTSYRRGIERIQENSSHIYHFVASNMPTAAAAAGQSFDAASSPTIGASGYPPGSSLPMIEDILKRAQENVRFLQAWRDAAVAEELQRRAAVAAATAAASAASVVDKPPLLHAPAADSSSVAAAAIGPAGYSVMPATATLAYPVAASSSSASSPDGGNGLNTMSTSAAQPAAGSLSSSKSGATGKKRIRGSQPSRCRQCGISETPEWRRGPDGVRTLCNACGLHHAKLVKKRNMMAASSNGSKSSHTNGSNSNTAAGVDNTRKLSPRSGSASRAHVSGSSSAAVSSGSSPAEDTINKPLGVVPYYTYGYQAVAGTASRQPPAPQMIQQVPQMYPPYPGAQLTAHPEQHYDYRSQRSSFEPPRPVPQDLYNSNNNINGSHSSSSSSSSSTTTVATTTTTTTAASPSANIASGSSKTNGNDANDSSNSNGDNNNHDKSAAESKESSDH</sequence>
<feature type="region of interest" description="Disordered" evidence="9">
    <location>
        <begin position="120"/>
        <end position="175"/>
    </location>
</feature>
<dbReference type="PROSITE" id="PS00344">
    <property type="entry name" value="GATA_ZN_FINGER_1"/>
    <property type="match status" value="1"/>
</dbReference>
<comment type="similarity">
    <text evidence="7">Belongs to the type IV zinc-finger family. Class B subfamily.</text>
</comment>
<keyword evidence="12" id="KW-1185">Reference proteome</keyword>
<evidence type="ECO:0000256" key="5">
    <source>
        <dbReference type="ARBA" id="ARBA00023125"/>
    </source>
</evidence>
<dbReference type="PANTHER" id="PTHR46813:SF16">
    <property type="entry name" value="GATA TRANSCRIPTION FACTOR 18"/>
    <property type="match status" value="1"/>
</dbReference>
<feature type="compositionally biased region" description="Basic and acidic residues" evidence="9">
    <location>
        <begin position="93"/>
        <end position="103"/>
    </location>
</feature>
<evidence type="ECO:0000256" key="1">
    <source>
        <dbReference type="ARBA" id="ARBA00022723"/>
    </source>
</evidence>
<keyword evidence="2 8" id="KW-0863">Zinc-finger</keyword>
<feature type="region of interest" description="Disordered" evidence="9">
    <location>
        <begin position="440"/>
        <end position="501"/>
    </location>
</feature>
<feature type="compositionally biased region" description="Low complexity" evidence="9">
    <location>
        <begin position="376"/>
        <end position="388"/>
    </location>
</feature>
<evidence type="ECO:0000256" key="9">
    <source>
        <dbReference type="SAM" id="MobiDB-lite"/>
    </source>
</evidence>
<keyword evidence="3" id="KW-0862">Zinc</keyword>
<feature type="compositionally biased region" description="Polar residues" evidence="9">
    <location>
        <begin position="441"/>
        <end position="460"/>
    </location>
</feature>
<feature type="compositionally biased region" description="Low complexity" evidence="9">
    <location>
        <begin position="575"/>
        <end position="635"/>
    </location>
</feature>
<keyword evidence="5" id="KW-0238">DNA-binding</keyword>
<feature type="compositionally biased region" description="Low complexity" evidence="9">
    <location>
        <begin position="472"/>
        <end position="494"/>
    </location>
</feature>
<dbReference type="InterPro" id="IPR000679">
    <property type="entry name" value="Znf_GATA"/>
</dbReference>
<evidence type="ECO:0000313" key="11">
    <source>
        <dbReference type="EMBL" id="KAK7204111.1"/>
    </source>
</evidence>
<feature type="domain" description="GATA-type" evidence="10">
    <location>
        <begin position="395"/>
        <end position="430"/>
    </location>
</feature>
<dbReference type="InterPro" id="IPR013088">
    <property type="entry name" value="Znf_NHR/GATA"/>
</dbReference>
<feature type="region of interest" description="Disordered" evidence="9">
    <location>
        <begin position="352"/>
        <end position="417"/>
    </location>
</feature>
<keyword evidence="6" id="KW-0804">Transcription</keyword>
<dbReference type="GeneID" id="90035641"/>
<evidence type="ECO:0000256" key="2">
    <source>
        <dbReference type="ARBA" id="ARBA00022771"/>
    </source>
</evidence>
<evidence type="ECO:0000256" key="8">
    <source>
        <dbReference type="PROSITE-ProRule" id="PRU00094"/>
    </source>
</evidence>
<evidence type="ECO:0000256" key="4">
    <source>
        <dbReference type="ARBA" id="ARBA00023015"/>
    </source>
</evidence>
<feature type="compositionally biased region" description="Basic and acidic residues" evidence="9">
    <location>
        <begin position="636"/>
        <end position="651"/>
    </location>
</feature>
<evidence type="ECO:0000256" key="3">
    <source>
        <dbReference type="ARBA" id="ARBA00022833"/>
    </source>
</evidence>
<proteinExistence type="inferred from homology"/>
<feature type="region of interest" description="Disordered" evidence="9">
    <location>
        <begin position="552"/>
        <end position="651"/>
    </location>
</feature>
<feature type="compositionally biased region" description="Low complexity" evidence="9">
    <location>
        <begin position="152"/>
        <end position="175"/>
    </location>
</feature>
<dbReference type="EMBL" id="JBBJBU010000009">
    <property type="protein sequence ID" value="KAK7204111.1"/>
    <property type="molecule type" value="Genomic_DNA"/>
</dbReference>
<keyword evidence="1" id="KW-0479">Metal-binding</keyword>
<evidence type="ECO:0000259" key="10">
    <source>
        <dbReference type="PROSITE" id="PS50114"/>
    </source>
</evidence>
<dbReference type="SUPFAM" id="SSF57716">
    <property type="entry name" value="Glucocorticoid receptor-like (DNA-binding domain)"/>
    <property type="match status" value="1"/>
</dbReference>
<protein>
    <recommendedName>
        <fullName evidence="10">GATA-type domain-containing protein</fullName>
    </recommendedName>
</protein>
<dbReference type="Gene3D" id="3.30.50.10">
    <property type="entry name" value="Erythroid Transcription Factor GATA-1, subunit A"/>
    <property type="match status" value="1"/>
</dbReference>
<evidence type="ECO:0000256" key="7">
    <source>
        <dbReference type="ARBA" id="ARBA00024019"/>
    </source>
</evidence>
<dbReference type="PANTHER" id="PTHR46813">
    <property type="entry name" value="GATA TRANSCRIPTION FACTOR 18"/>
    <property type="match status" value="1"/>
</dbReference>
<feature type="compositionally biased region" description="Low complexity" evidence="9">
    <location>
        <begin position="120"/>
        <end position="133"/>
    </location>
</feature>
<feature type="region of interest" description="Disordered" evidence="9">
    <location>
        <begin position="1"/>
        <end position="41"/>
    </location>
</feature>
<dbReference type="RefSeq" id="XP_064767144.1">
    <property type="nucleotide sequence ID" value="XM_064910129.1"/>
</dbReference>
<organism evidence="11 12">
    <name type="scientific">Myxozyma melibiosi</name>
    <dbReference type="NCBI Taxonomy" id="54550"/>
    <lineage>
        <taxon>Eukaryota</taxon>
        <taxon>Fungi</taxon>
        <taxon>Dikarya</taxon>
        <taxon>Ascomycota</taxon>
        <taxon>Saccharomycotina</taxon>
        <taxon>Lipomycetes</taxon>
        <taxon>Lipomycetales</taxon>
        <taxon>Lipomycetaceae</taxon>
        <taxon>Myxozyma</taxon>
    </lineage>
</organism>
<evidence type="ECO:0000313" key="12">
    <source>
        <dbReference type="Proteomes" id="UP001498771"/>
    </source>
</evidence>
<reference evidence="11 12" key="1">
    <citation type="submission" date="2024-03" db="EMBL/GenBank/DDBJ databases">
        <title>Genome-scale model development and genomic sequencing of the oleaginous clade Lipomyces.</title>
        <authorList>
            <consortium name="Lawrence Berkeley National Laboratory"/>
            <person name="Czajka J.J."/>
            <person name="Han Y."/>
            <person name="Kim J."/>
            <person name="Mondo S.J."/>
            <person name="Hofstad B.A."/>
            <person name="Robles A."/>
            <person name="Haridas S."/>
            <person name="Riley R."/>
            <person name="LaButti K."/>
            <person name="Pangilinan J."/>
            <person name="Andreopoulos W."/>
            <person name="Lipzen A."/>
            <person name="Yan J."/>
            <person name="Wang M."/>
            <person name="Ng V."/>
            <person name="Grigoriev I.V."/>
            <person name="Spatafora J.W."/>
            <person name="Magnuson J.K."/>
            <person name="Baker S.E."/>
            <person name="Pomraning K.R."/>
        </authorList>
    </citation>
    <scope>NUCLEOTIDE SEQUENCE [LARGE SCALE GENOMIC DNA]</scope>
    <source>
        <strain evidence="11 12">Phaff 52-87</strain>
    </source>
</reference>
<comment type="caution">
    <text evidence="11">The sequence shown here is derived from an EMBL/GenBank/DDBJ whole genome shotgun (WGS) entry which is preliminary data.</text>
</comment>
<dbReference type="Proteomes" id="UP001498771">
    <property type="component" value="Unassembled WGS sequence"/>
</dbReference>
<keyword evidence="4" id="KW-0805">Transcription regulation</keyword>
<feature type="region of interest" description="Disordered" evidence="9">
    <location>
        <begin position="83"/>
        <end position="106"/>
    </location>
</feature>
<gene>
    <name evidence="11" type="ORF">BZA70DRAFT_201222</name>
</gene>
<accession>A0ABR1F2N9</accession>
<dbReference type="CDD" id="cd00202">
    <property type="entry name" value="ZnF_GATA"/>
    <property type="match status" value="1"/>
</dbReference>
<dbReference type="Pfam" id="PF00320">
    <property type="entry name" value="GATA"/>
    <property type="match status" value="1"/>
</dbReference>
<dbReference type="SMART" id="SM00401">
    <property type="entry name" value="ZnF_GATA"/>
    <property type="match status" value="1"/>
</dbReference>
<evidence type="ECO:0000256" key="6">
    <source>
        <dbReference type="ARBA" id="ARBA00023163"/>
    </source>
</evidence>